<evidence type="ECO:0000313" key="4">
    <source>
        <dbReference type="EMBL" id="HFN00247.1"/>
    </source>
</evidence>
<dbReference type="PANTHER" id="PTHR43272:SF33">
    <property type="entry name" value="AMP-BINDING DOMAIN-CONTAINING PROTEIN-RELATED"/>
    <property type="match status" value="1"/>
</dbReference>
<keyword evidence="2" id="KW-0067">ATP-binding</keyword>
<dbReference type="Pfam" id="PF23562">
    <property type="entry name" value="AMP-binding_C_3"/>
    <property type="match status" value="1"/>
</dbReference>
<reference evidence="4" key="1">
    <citation type="journal article" date="2020" name="mSystems">
        <title>Genome- and Community-Level Interaction Insights into Carbon Utilization and Element Cycling Functions of Hydrothermarchaeota in Hydrothermal Sediment.</title>
        <authorList>
            <person name="Zhou Z."/>
            <person name="Liu Y."/>
            <person name="Xu W."/>
            <person name="Pan J."/>
            <person name="Luo Z.H."/>
            <person name="Li M."/>
        </authorList>
    </citation>
    <scope>NUCLEOTIDE SEQUENCE [LARGE SCALE GENOMIC DNA]</scope>
    <source>
        <strain evidence="4">SpSt-418</strain>
    </source>
</reference>
<dbReference type="Gene3D" id="3.40.50.12780">
    <property type="entry name" value="N-terminal domain of ligase-like"/>
    <property type="match status" value="1"/>
</dbReference>
<gene>
    <name evidence="4" type="ORF">ENR64_21380</name>
</gene>
<dbReference type="SUPFAM" id="SSF56801">
    <property type="entry name" value="Acetyl-CoA synthetase-like"/>
    <property type="match status" value="1"/>
</dbReference>
<evidence type="ECO:0000256" key="1">
    <source>
        <dbReference type="ARBA" id="ARBA00022741"/>
    </source>
</evidence>
<dbReference type="Pfam" id="PF00501">
    <property type="entry name" value="AMP-binding"/>
    <property type="match status" value="1"/>
</dbReference>
<dbReference type="EMBL" id="DSRU01000307">
    <property type="protein sequence ID" value="HFN00247.1"/>
    <property type="molecule type" value="Genomic_DNA"/>
</dbReference>
<dbReference type="GO" id="GO:0016020">
    <property type="term" value="C:membrane"/>
    <property type="evidence" value="ECO:0007669"/>
    <property type="project" value="TreeGrafter"/>
</dbReference>
<dbReference type="PANTHER" id="PTHR43272">
    <property type="entry name" value="LONG-CHAIN-FATTY-ACID--COA LIGASE"/>
    <property type="match status" value="1"/>
</dbReference>
<dbReference type="GO" id="GO:0005524">
    <property type="term" value="F:ATP binding"/>
    <property type="evidence" value="ECO:0007669"/>
    <property type="project" value="UniProtKB-KW"/>
</dbReference>
<feature type="domain" description="AMP-dependent synthetase/ligase" evidence="3">
    <location>
        <begin position="63"/>
        <end position="512"/>
    </location>
</feature>
<dbReference type="InterPro" id="IPR042099">
    <property type="entry name" value="ANL_N_sf"/>
</dbReference>
<keyword evidence="1" id="KW-0547">Nucleotide-binding</keyword>
<name>A0A7C3KGI3_9CYAN</name>
<organism evidence="4">
    <name type="scientific">Oscillatoriales cyanobacterium SpSt-418</name>
    <dbReference type="NCBI Taxonomy" id="2282169"/>
    <lineage>
        <taxon>Bacteria</taxon>
        <taxon>Bacillati</taxon>
        <taxon>Cyanobacteriota</taxon>
        <taxon>Cyanophyceae</taxon>
        <taxon>Oscillatoriophycideae</taxon>
        <taxon>Oscillatoriales</taxon>
    </lineage>
</organism>
<dbReference type="GO" id="GO:0004467">
    <property type="term" value="F:long-chain fatty acid-CoA ligase activity"/>
    <property type="evidence" value="ECO:0007669"/>
    <property type="project" value="TreeGrafter"/>
</dbReference>
<accession>A0A7C3KGI3</accession>
<protein>
    <submittedName>
        <fullName evidence="4">Long-chain fatty acid--CoA ligase</fullName>
    </submittedName>
</protein>
<keyword evidence="4" id="KW-0436">Ligase</keyword>
<sequence length="721" mass="79600">MNGSPFLAGLQLLKNGQRSLKFSKLKPQSARHSLSNVDRGQLLLGHTLPDLLDMEYAPALNHQALNEWRNHQWQSLSTQTLRQDAEEIALGLLALGCKKGDRIPLVMHSNVDFCRVDLGCLLAGLVDVPIDLTQTIENILFILNHTQAKVMVVANLDLLEQLVPYLWEASTLQHIIVAEVPSDWADRRTTLMRQAEAPTVTEFAQEVPTAWECLHIPQFLREGHSDRHPAHMVPPCIQLVTLAEVQRRGQPGWNVETVAALRAAIAPTDLATIIYIASETQRPKGVMLSHENISANALTAFSSYPNLKTGAEEVALLFLPLTHIFARVFLYGHLAYGHTVYLSDPNHLLKHLRQVQPTFMITVPRLLEKVYERVLESGSHLKGVDRQVFDWALSLAQRYKVGQPISRLYALQLQLADRLVFSKWRASFGDRLKALISGGAALRPELVNLFTAAGLPVLQGYGLTETGGVVCYNRGVANRAGTVGWPIAGVEFALAQDHEILIRAPFVMQGYFQDSEATQTAFDADGWFHTGDLGSIDADGFLTITGVKKSLFKLSTGKYVSSQPLEAAVMESHLVKAAIAVGANHKFCGMLIFPNLEALAAIAKTAGLSTEAPDWWQHPALLMYYQLAIDAANCHLPYWSTVRQFQLLDSTHNPQPTLENGGRLPNGQINRTWVTEQYAAEIQALYSDSLTQLAIADLEALSSNVTLTATCPINAKSLLNH</sequence>
<dbReference type="AlphaFoldDB" id="A0A7C3KGI3"/>
<evidence type="ECO:0000259" key="3">
    <source>
        <dbReference type="Pfam" id="PF00501"/>
    </source>
</evidence>
<comment type="caution">
    <text evidence="4">The sequence shown here is derived from an EMBL/GenBank/DDBJ whole genome shotgun (WGS) entry which is preliminary data.</text>
</comment>
<dbReference type="InterPro" id="IPR000873">
    <property type="entry name" value="AMP-dep_synth/lig_dom"/>
</dbReference>
<evidence type="ECO:0000256" key="2">
    <source>
        <dbReference type="ARBA" id="ARBA00022840"/>
    </source>
</evidence>
<proteinExistence type="predicted"/>